<comment type="similarity">
    <text evidence="1">Belongs to the peptidase M16 family.</text>
</comment>
<gene>
    <name evidence="12" type="ORF">EV356DRAFT_444062</name>
</gene>
<feature type="domain" description="Coenzyme PQQ synthesis protein F-like C-terminal lobe" evidence="11">
    <location>
        <begin position="809"/>
        <end position="907"/>
    </location>
</feature>
<dbReference type="InterPro" id="IPR011765">
    <property type="entry name" value="Pept_M16_N"/>
</dbReference>
<keyword evidence="4 12" id="KW-0378">Hydrolase</keyword>
<dbReference type="InterPro" id="IPR054734">
    <property type="entry name" value="PqqF-like_C_4"/>
</dbReference>
<dbReference type="GO" id="GO:0043171">
    <property type="term" value="P:peptide catabolic process"/>
    <property type="evidence" value="ECO:0007669"/>
    <property type="project" value="TreeGrafter"/>
</dbReference>
<dbReference type="Gene3D" id="3.30.830.10">
    <property type="entry name" value="Metalloenzyme, LuxS/M16 peptidase-like"/>
    <property type="match status" value="4"/>
</dbReference>
<evidence type="ECO:0000256" key="5">
    <source>
        <dbReference type="ARBA" id="ARBA00022833"/>
    </source>
</evidence>
<dbReference type="GO" id="GO:0046872">
    <property type="term" value="F:metal ion binding"/>
    <property type="evidence" value="ECO:0007669"/>
    <property type="project" value="UniProtKB-KW"/>
</dbReference>
<keyword evidence="13" id="KW-1185">Reference proteome</keyword>
<dbReference type="FunFam" id="3.30.830.10:FF:000004">
    <property type="entry name" value="Putative insulin-degrading enzyme"/>
    <property type="match status" value="1"/>
</dbReference>
<feature type="region of interest" description="Disordered" evidence="7">
    <location>
        <begin position="1053"/>
        <end position="1084"/>
    </location>
</feature>
<organism evidence="12 13">
    <name type="scientific">Viridothelium virens</name>
    <name type="common">Speckled blister lichen</name>
    <name type="synonym">Trypethelium virens</name>
    <dbReference type="NCBI Taxonomy" id="1048519"/>
    <lineage>
        <taxon>Eukaryota</taxon>
        <taxon>Fungi</taxon>
        <taxon>Dikarya</taxon>
        <taxon>Ascomycota</taxon>
        <taxon>Pezizomycotina</taxon>
        <taxon>Dothideomycetes</taxon>
        <taxon>Dothideomycetes incertae sedis</taxon>
        <taxon>Trypetheliales</taxon>
        <taxon>Trypetheliaceae</taxon>
        <taxon>Viridothelium</taxon>
    </lineage>
</organism>
<evidence type="ECO:0000259" key="11">
    <source>
        <dbReference type="Pfam" id="PF22456"/>
    </source>
</evidence>
<dbReference type="GO" id="GO:0005739">
    <property type="term" value="C:mitochondrion"/>
    <property type="evidence" value="ECO:0007669"/>
    <property type="project" value="TreeGrafter"/>
</dbReference>
<dbReference type="Proteomes" id="UP000800092">
    <property type="component" value="Unassembled WGS sequence"/>
</dbReference>
<dbReference type="Pfam" id="PF05193">
    <property type="entry name" value="Peptidase_M16_C"/>
    <property type="match status" value="1"/>
</dbReference>
<accession>A0A6A6HCW4</accession>
<feature type="compositionally biased region" description="Polar residues" evidence="7">
    <location>
        <begin position="1061"/>
        <end position="1081"/>
    </location>
</feature>
<evidence type="ECO:0000256" key="3">
    <source>
        <dbReference type="ARBA" id="ARBA00022723"/>
    </source>
</evidence>
<feature type="domain" description="Peptidase M16 N-terminal" evidence="8">
    <location>
        <begin position="42"/>
        <end position="202"/>
    </location>
</feature>
<dbReference type="InterPro" id="IPR032632">
    <property type="entry name" value="Peptidase_M16_M"/>
</dbReference>
<dbReference type="GO" id="GO:0005829">
    <property type="term" value="C:cytosol"/>
    <property type="evidence" value="ECO:0007669"/>
    <property type="project" value="TreeGrafter"/>
</dbReference>
<feature type="domain" description="Peptidase M16 C-terminal" evidence="9">
    <location>
        <begin position="229"/>
        <end position="408"/>
    </location>
</feature>
<feature type="domain" description="Peptidase M16 middle/third" evidence="10">
    <location>
        <begin position="414"/>
        <end position="703"/>
    </location>
</feature>
<keyword evidence="6" id="KW-0482">Metalloprotease</keyword>
<evidence type="ECO:0000256" key="6">
    <source>
        <dbReference type="ARBA" id="ARBA00023049"/>
    </source>
</evidence>
<evidence type="ECO:0000259" key="8">
    <source>
        <dbReference type="Pfam" id="PF00675"/>
    </source>
</evidence>
<dbReference type="GO" id="GO:0004222">
    <property type="term" value="F:metalloendopeptidase activity"/>
    <property type="evidence" value="ECO:0007669"/>
    <property type="project" value="TreeGrafter"/>
</dbReference>
<dbReference type="Pfam" id="PF00675">
    <property type="entry name" value="Peptidase_M16"/>
    <property type="match status" value="1"/>
</dbReference>
<proteinExistence type="inferred from homology"/>
<keyword evidence="3" id="KW-0479">Metal-binding</keyword>
<dbReference type="OrthoDB" id="952271at2759"/>
<sequence length="1118" mass="128269">MPEPINQRTDVPAERLAEQLEKPELDDRTYRVIRLPNKLEALLIHDAETDKASAALDVNVGAFSDAADMPGIAHAVEHLLFMGTEKYPVENDYNLYLSSNNGHSNAYTASTSTNYYFEVGASSTPSNSGASSAANTTEDLSTTKTKSPLYGALDRFAQFFIKPLFLEETLDRELQAVDSENKKNLQSDVWRLHQLTKALSNPQHPFHTFSTGNLDTLKHEPLKRGVRIRDEFIKHYEKHYSANRMKLVVLGKESLDELESWVEEFFSPVVNKDLPQNRWDHVHPFTAKELITQVFAKPVMDARSIDLYFPYPDEEHLFDSHPSRYLSHLIGHEGPGSILSLLKAKGWANSLSSGVMPVCPGSAFFTMSIRLAEDGLREYKEVLKIIFQYISMLKETLPQKWIFEEMKEMTEVEFRFRQKSPASKTTSRLSSWMQKPLPRDRLLSAQSVLKTFDPDAITKGLAHLRPNNFRFTLVSQTFPGDWSEKEQWYGTQYKYEKIPDDFVAELKEAASSNKATRPSSLHLPHKNEFIPTRLEVERKEVDKPAKAPKLIRRDANVRTWFKKDDQFWVPKTNLHIFLRTPLLHATPLTSVLTRLYRELVEDALSEYAYDAEIAGLDYDIGNQFQGLDIRVAGYNDKLPLLLEKVLLTVRDLEIKDERFRVIHERLVRGFKNWYWSQPYAQVSHYSRWMIQDVGWINDQYLDELPSISAEDVRRFFPQLLNQMYIEVLAHGNLYREDALRYTDLVEKTLRPRPLPPTQWPLRRNLMFPEGSNFVYERELKDPGNVNHCIEYVLFVSNDVDRTTRAKLLLLSQIAHEPVFDTLRTKEQLGYIVFSSSLLSGTIAGWRILIQSERTPEYLESRIEAFIVSLGKVLEEMSEGEFEGHKVSLINMRLEKLKNLGQETARFWTHISNEFFDFEQVDEDVAHIQPLTKPDVLEFFRYHMVPSSPHRTKASIHLRAQSSASDDTVSETREKAIAVILKILSQLGVAKVDEALLRERFKDVELQVDSITNGILSFLENDAAMAKDEVAKIIEQVKMILAQVFPAKPDTEVNGSPAMPNGTVNNTEQAGQKPSQLSNGITEPQVIKDPWSWKAGMEVSKGPRAVKDLSEFEELEPKL</sequence>
<evidence type="ECO:0000256" key="7">
    <source>
        <dbReference type="SAM" id="MobiDB-lite"/>
    </source>
</evidence>
<name>A0A6A6HCW4_VIRVR</name>
<evidence type="ECO:0000259" key="10">
    <source>
        <dbReference type="Pfam" id="PF16187"/>
    </source>
</evidence>
<dbReference type="FunFam" id="3.30.830.10:FF:000005">
    <property type="entry name" value="nardilysin isoform X1"/>
    <property type="match status" value="1"/>
</dbReference>
<dbReference type="InterPro" id="IPR007863">
    <property type="entry name" value="Peptidase_M16_C"/>
</dbReference>
<evidence type="ECO:0000313" key="12">
    <source>
        <dbReference type="EMBL" id="KAF2235935.1"/>
    </source>
</evidence>
<evidence type="ECO:0000256" key="2">
    <source>
        <dbReference type="ARBA" id="ARBA00022670"/>
    </source>
</evidence>
<dbReference type="AlphaFoldDB" id="A0A6A6HCW4"/>
<dbReference type="Pfam" id="PF16187">
    <property type="entry name" value="Peptidase_M16_M"/>
    <property type="match status" value="1"/>
</dbReference>
<dbReference type="PANTHER" id="PTHR43690">
    <property type="entry name" value="NARDILYSIN"/>
    <property type="match status" value="1"/>
</dbReference>
<evidence type="ECO:0000259" key="9">
    <source>
        <dbReference type="Pfam" id="PF05193"/>
    </source>
</evidence>
<evidence type="ECO:0000256" key="1">
    <source>
        <dbReference type="ARBA" id="ARBA00007261"/>
    </source>
</evidence>
<dbReference type="FunFam" id="3.30.830.10:FF:000003">
    <property type="entry name" value="Insulin-degrading enzyme"/>
    <property type="match status" value="1"/>
</dbReference>
<protein>
    <submittedName>
        <fullName evidence="12">LuxS/MPP-like metallohydrolase</fullName>
    </submittedName>
</protein>
<reference evidence="12" key="1">
    <citation type="journal article" date="2020" name="Stud. Mycol.">
        <title>101 Dothideomycetes genomes: a test case for predicting lifestyles and emergence of pathogens.</title>
        <authorList>
            <person name="Haridas S."/>
            <person name="Albert R."/>
            <person name="Binder M."/>
            <person name="Bloem J."/>
            <person name="Labutti K."/>
            <person name="Salamov A."/>
            <person name="Andreopoulos B."/>
            <person name="Baker S."/>
            <person name="Barry K."/>
            <person name="Bills G."/>
            <person name="Bluhm B."/>
            <person name="Cannon C."/>
            <person name="Castanera R."/>
            <person name="Culley D."/>
            <person name="Daum C."/>
            <person name="Ezra D."/>
            <person name="Gonzalez J."/>
            <person name="Henrissat B."/>
            <person name="Kuo A."/>
            <person name="Liang C."/>
            <person name="Lipzen A."/>
            <person name="Lutzoni F."/>
            <person name="Magnuson J."/>
            <person name="Mondo S."/>
            <person name="Nolan M."/>
            <person name="Ohm R."/>
            <person name="Pangilinan J."/>
            <person name="Park H.-J."/>
            <person name="Ramirez L."/>
            <person name="Alfaro M."/>
            <person name="Sun H."/>
            <person name="Tritt A."/>
            <person name="Yoshinaga Y."/>
            <person name="Zwiers L.-H."/>
            <person name="Turgeon B."/>
            <person name="Goodwin S."/>
            <person name="Spatafora J."/>
            <person name="Crous P."/>
            <person name="Grigoriev I."/>
        </authorList>
    </citation>
    <scope>NUCLEOTIDE SEQUENCE</scope>
    <source>
        <strain evidence="12">Tuck. ex Michener</strain>
    </source>
</reference>
<keyword evidence="5" id="KW-0862">Zinc</keyword>
<evidence type="ECO:0000256" key="4">
    <source>
        <dbReference type="ARBA" id="ARBA00022801"/>
    </source>
</evidence>
<dbReference type="InterPro" id="IPR050626">
    <property type="entry name" value="Peptidase_M16"/>
</dbReference>
<dbReference type="PANTHER" id="PTHR43690:SF18">
    <property type="entry name" value="INSULIN-DEGRADING ENZYME-RELATED"/>
    <property type="match status" value="1"/>
</dbReference>
<dbReference type="EMBL" id="ML991788">
    <property type="protein sequence ID" value="KAF2235935.1"/>
    <property type="molecule type" value="Genomic_DNA"/>
</dbReference>
<dbReference type="InterPro" id="IPR011249">
    <property type="entry name" value="Metalloenz_LuxS/M16"/>
</dbReference>
<evidence type="ECO:0000313" key="13">
    <source>
        <dbReference type="Proteomes" id="UP000800092"/>
    </source>
</evidence>
<dbReference type="GO" id="GO:0051603">
    <property type="term" value="P:proteolysis involved in protein catabolic process"/>
    <property type="evidence" value="ECO:0007669"/>
    <property type="project" value="TreeGrafter"/>
</dbReference>
<dbReference type="SUPFAM" id="SSF63411">
    <property type="entry name" value="LuxS/MPP-like metallohydrolase"/>
    <property type="match status" value="4"/>
</dbReference>
<keyword evidence="2" id="KW-0645">Protease</keyword>
<dbReference type="Pfam" id="PF22456">
    <property type="entry name" value="PqqF-like_C_4"/>
    <property type="match status" value="1"/>
</dbReference>